<proteinExistence type="predicted"/>
<dbReference type="PANTHER" id="PTHR22426:SF1">
    <property type="entry name" value="LYSINE-RICH NUCLEOLAR PROTEIN 1"/>
    <property type="match status" value="1"/>
</dbReference>
<feature type="compositionally biased region" description="Basic residues" evidence="1">
    <location>
        <begin position="80"/>
        <end position="89"/>
    </location>
</feature>
<keyword evidence="3" id="KW-1185">Reference proteome</keyword>
<organism evidence="2 3">
    <name type="scientific">Eschrichtius robustus</name>
    <name type="common">California gray whale</name>
    <name type="synonym">Eschrichtius gibbosus</name>
    <dbReference type="NCBI Taxonomy" id="9764"/>
    <lineage>
        <taxon>Eukaryota</taxon>
        <taxon>Metazoa</taxon>
        <taxon>Chordata</taxon>
        <taxon>Craniata</taxon>
        <taxon>Vertebrata</taxon>
        <taxon>Euteleostomi</taxon>
        <taxon>Mammalia</taxon>
        <taxon>Eutheria</taxon>
        <taxon>Laurasiatheria</taxon>
        <taxon>Artiodactyla</taxon>
        <taxon>Whippomorpha</taxon>
        <taxon>Cetacea</taxon>
        <taxon>Mysticeti</taxon>
        <taxon>Eschrichtiidae</taxon>
        <taxon>Eschrichtius</taxon>
    </lineage>
</organism>
<dbReference type="Proteomes" id="UP001159641">
    <property type="component" value="Unassembled WGS sequence"/>
</dbReference>
<feature type="compositionally biased region" description="Basic residues" evidence="1">
    <location>
        <begin position="135"/>
        <end position="144"/>
    </location>
</feature>
<sequence length="210" mass="23129">MPLVKKKNGHSPVCEEPLEPEATLHAGRTEPSPSPRKQALGPCKSLNGEKRKSMSPGLRVKTSPDPKQVEEVSELARSSKNTRRRKTPRKLQPSQPGTLGSERSGVSSPRKESKKKPVKVEAPEYIPIGDGPKVPVKKKMKSKKKAEQADTEQPALKWKKRQESRGGGEPWDEEPNTDLEVVLEKKGNMDKAHIGQVRPGPHPSRASSLP</sequence>
<evidence type="ECO:0000313" key="3">
    <source>
        <dbReference type="Proteomes" id="UP001159641"/>
    </source>
</evidence>
<evidence type="ECO:0000313" key="2">
    <source>
        <dbReference type="EMBL" id="KAJ8796069.1"/>
    </source>
</evidence>
<reference evidence="2 3" key="1">
    <citation type="submission" date="2022-11" db="EMBL/GenBank/DDBJ databases">
        <title>Whole genome sequence of Eschrichtius robustus ER-17-0199.</title>
        <authorList>
            <person name="Bruniche-Olsen A."/>
            <person name="Black A.N."/>
            <person name="Fields C.J."/>
            <person name="Walden K."/>
            <person name="Dewoody J.A."/>
        </authorList>
    </citation>
    <scope>NUCLEOTIDE SEQUENCE [LARGE SCALE GENOMIC DNA]</scope>
    <source>
        <strain evidence="2">ER-17-0199</strain>
        <tissue evidence="2">Blubber</tissue>
    </source>
</reference>
<comment type="caution">
    <text evidence="2">The sequence shown here is derived from an EMBL/GenBank/DDBJ whole genome shotgun (WGS) entry which is preliminary data.</text>
</comment>
<evidence type="ECO:0000256" key="1">
    <source>
        <dbReference type="SAM" id="MobiDB-lite"/>
    </source>
</evidence>
<protein>
    <submittedName>
        <fullName evidence="2">Uncharacterized protein</fullName>
    </submittedName>
</protein>
<dbReference type="AlphaFoldDB" id="A0AB34I0D0"/>
<feature type="region of interest" description="Disordered" evidence="1">
    <location>
        <begin position="1"/>
        <end position="210"/>
    </location>
</feature>
<dbReference type="EMBL" id="JAIQCJ010000541">
    <property type="protein sequence ID" value="KAJ8796069.1"/>
    <property type="molecule type" value="Genomic_DNA"/>
</dbReference>
<dbReference type="PANTHER" id="PTHR22426">
    <property type="entry name" value="ARGININE_SERINE-RICH COILED-COIL PROTEIN 2"/>
    <property type="match status" value="1"/>
</dbReference>
<accession>A0AB34I0D0</accession>
<name>A0AB34I0D0_ESCRO</name>
<gene>
    <name evidence="2" type="ORF">J1605_018217</name>
</gene>
<feature type="compositionally biased region" description="Basic and acidic residues" evidence="1">
    <location>
        <begin position="182"/>
        <end position="193"/>
    </location>
</feature>